<dbReference type="STRING" id="1802583.A2311_05445"/>
<proteinExistence type="predicted"/>
<comment type="caution">
    <text evidence="2">The sequence shown here is derived from an EMBL/GenBank/DDBJ whole genome shotgun (WGS) entry which is preliminary data.</text>
</comment>
<accession>A0A1F4TJR6</accession>
<reference evidence="2 3" key="1">
    <citation type="journal article" date="2016" name="Nat. Commun.">
        <title>Thousands of microbial genomes shed light on interconnected biogeochemical processes in an aquifer system.</title>
        <authorList>
            <person name="Anantharaman K."/>
            <person name="Brown C.T."/>
            <person name="Hug L.A."/>
            <person name="Sharon I."/>
            <person name="Castelle C.J."/>
            <person name="Probst A.J."/>
            <person name="Thomas B.C."/>
            <person name="Singh A."/>
            <person name="Wilkins M.J."/>
            <person name="Karaoz U."/>
            <person name="Brodie E.L."/>
            <person name="Williams K.H."/>
            <person name="Hubbard S.S."/>
            <person name="Banfield J.F."/>
        </authorList>
    </citation>
    <scope>NUCLEOTIDE SEQUENCE [LARGE SCALE GENOMIC DNA]</scope>
</reference>
<protein>
    <submittedName>
        <fullName evidence="2">Uncharacterized protein</fullName>
    </submittedName>
</protein>
<feature type="chain" id="PRO_5009514606" evidence="1">
    <location>
        <begin position="23"/>
        <end position="210"/>
    </location>
</feature>
<evidence type="ECO:0000256" key="1">
    <source>
        <dbReference type="SAM" id="SignalP"/>
    </source>
</evidence>
<feature type="signal peptide" evidence="1">
    <location>
        <begin position="1"/>
        <end position="22"/>
    </location>
</feature>
<keyword evidence="1" id="KW-0732">Signal</keyword>
<name>A0A1F4TJR6_UNCSA</name>
<evidence type="ECO:0000313" key="2">
    <source>
        <dbReference type="EMBL" id="OGC32971.1"/>
    </source>
</evidence>
<evidence type="ECO:0000313" key="3">
    <source>
        <dbReference type="Proteomes" id="UP000178951"/>
    </source>
</evidence>
<gene>
    <name evidence="2" type="ORF">A2311_05445</name>
</gene>
<dbReference type="AlphaFoldDB" id="A0A1F4TJR6"/>
<sequence length="210" mass="24455">MLRNLLSLTVLLAFVLFGPALATVGGEEEIEILGADPSGRSIYLIYQYYNEGPSMTELWHYSLPDRQLNKLTFRDEEENYSRDQLTNQLYKIKKHLRPLRPINPEQFPVVITLLASKEDNTFNYPIPYWEYQLSYDQGKSHLRLKNYWVKDVTIKSYWQTANGTSKLAIARFTGLPEEGGYKVDQALFLPAVKKIVVYPQKTREWFPVDP</sequence>
<organism evidence="2 3">
    <name type="scientific">candidate division WOR-1 bacterium RIFOXYB2_FULL_48_7</name>
    <dbReference type="NCBI Taxonomy" id="1802583"/>
    <lineage>
        <taxon>Bacteria</taxon>
        <taxon>Bacillati</taxon>
        <taxon>Saganbacteria</taxon>
    </lineage>
</organism>
<dbReference type="EMBL" id="MEUF01000068">
    <property type="protein sequence ID" value="OGC32971.1"/>
    <property type="molecule type" value="Genomic_DNA"/>
</dbReference>
<dbReference type="Proteomes" id="UP000178951">
    <property type="component" value="Unassembled WGS sequence"/>
</dbReference>